<comment type="caution">
    <text evidence="2">The sequence shown here is derived from an EMBL/GenBank/DDBJ whole genome shotgun (WGS) entry which is preliminary data.</text>
</comment>
<feature type="compositionally biased region" description="Polar residues" evidence="1">
    <location>
        <begin position="101"/>
        <end position="112"/>
    </location>
</feature>
<evidence type="ECO:0000313" key="3">
    <source>
        <dbReference type="Proteomes" id="UP001341840"/>
    </source>
</evidence>
<name>A0ABU6VH69_9FABA</name>
<protein>
    <submittedName>
        <fullName evidence="2">Uncharacterized protein</fullName>
    </submittedName>
</protein>
<keyword evidence="3" id="KW-1185">Reference proteome</keyword>
<feature type="compositionally biased region" description="Basic and acidic residues" evidence="1">
    <location>
        <begin position="70"/>
        <end position="80"/>
    </location>
</feature>
<proteinExistence type="predicted"/>
<feature type="region of interest" description="Disordered" evidence="1">
    <location>
        <begin position="63"/>
        <end position="134"/>
    </location>
</feature>
<feature type="compositionally biased region" description="Basic and acidic residues" evidence="1">
    <location>
        <begin position="113"/>
        <end position="130"/>
    </location>
</feature>
<evidence type="ECO:0000313" key="2">
    <source>
        <dbReference type="EMBL" id="MED6172439.1"/>
    </source>
</evidence>
<evidence type="ECO:0000256" key="1">
    <source>
        <dbReference type="SAM" id="MobiDB-lite"/>
    </source>
</evidence>
<dbReference type="EMBL" id="JASCZI010151377">
    <property type="protein sequence ID" value="MED6172439.1"/>
    <property type="molecule type" value="Genomic_DNA"/>
</dbReference>
<accession>A0ABU6VH69</accession>
<organism evidence="2 3">
    <name type="scientific">Stylosanthes scabra</name>
    <dbReference type="NCBI Taxonomy" id="79078"/>
    <lineage>
        <taxon>Eukaryota</taxon>
        <taxon>Viridiplantae</taxon>
        <taxon>Streptophyta</taxon>
        <taxon>Embryophyta</taxon>
        <taxon>Tracheophyta</taxon>
        <taxon>Spermatophyta</taxon>
        <taxon>Magnoliopsida</taxon>
        <taxon>eudicotyledons</taxon>
        <taxon>Gunneridae</taxon>
        <taxon>Pentapetalae</taxon>
        <taxon>rosids</taxon>
        <taxon>fabids</taxon>
        <taxon>Fabales</taxon>
        <taxon>Fabaceae</taxon>
        <taxon>Papilionoideae</taxon>
        <taxon>50 kb inversion clade</taxon>
        <taxon>dalbergioids sensu lato</taxon>
        <taxon>Dalbergieae</taxon>
        <taxon>Pterocarpus clade</taxon>
        <taxon>Stylosanthes</taxon>
    </lineage>
</organism>
<gene>
    <name evidence="2" type="ORF">PIB30_050133</name>
</gene>
<reference evidence="2 3" key="1">
    <citation type="journal article" date="2023" name="Plants (Basel)">
        <title>Bridging the Gap: Combining Genomics and Transcriptomics Approaches to Understand Stylosanthes scabra, an Orphan Legume from the Brazilian Caatinga.</title>
        <authorList>
            <person name="Ferreira-Neto J.R.C."/>
            <person name="da Silva M.D."/>
            <person name="Binneck E."/>
            <person name="de Melo N.F."/>
            <person name="da Silva R.H."/>
            <person name="de Melo A.L.T.M."/>
            <person name="Pandolfi V."/>
            <person name="Bustamante F.O."/>
            <person name="Brasileiro-Vidal A.C."/>
            <person name="Benko-Iseppon A.M."/>
        </authorList>
    </citation>
    <scope>NUCLEOTIDE SEQUENCE [LARGE SCALE GENOMIC DNA]</scope>
    <source>
        <tissue evidence="2">Leaves</tissue>
    </source>
</reference>
<sequence length="209" mass="24027">MEIRGATRAEMVEPTMAGLVSKSFRKWRSTYQIRTLQCQILQRVLMKYAWRVDETRVEKESTKRTFKTGSEMRRERDKQIVGECNSESSQGTCTVVPETPFTETNGTRISATQEKRRTPQKDNRHDHQMIEKGPTPFMVGKEREVNVDMDVKDQLVEGKREDLKPPNIDGAHFGDMEVGLNDINPISDNELNIRMAPEIWGVDQFGPPN</sequence>
<dbReference type="Proteomes" id="UP001341840">
    <property type="component" value="Unassembled WGS sequence"/>
</dbReference>